<reference evidence="3 5" key="2">
    <citation type="submission" date="2019-03" db="EMBL/GenBank/DDBJ databases">
        <title>Genomic Encyclopedia of Type Strains, Phase IV (KMG-IV): sequencing the most valuable type-strain genomes for metagenomic binning, comparative biology and taxonomic classification.</title>
        <authorList>
            <person name="Goeker M."/>
        </authorList>
    </citation>
    <scope>NUCLEOTIDE SEQUENCE [LARGE SCALE GENOMIC DNA]</scope>
    <source>
        <strain evidence="3 5">DSM 101483</strain>
    </source>
</reference>
<proteinExistence type="predicted"/>
<reference evidence="2 4" key="1">
    <citation type="journal article" date="2016" name="Front. Microbiol.">
        <title>Genome Sequence of the Piezophilic, Mesophilic Sulfate-Reducing Bacterium Desulfovibrio indicus J2T.</title>
        <authorList>
            <person name="Cao J."/>
            <person name="Maignien L."/>
            <person name="Shao Z."/>
            <person name="Alain K."/>
            <person name="Jebbar M."/>
        </authorList>
    </citation>
    <scope>NUCLEOTIDE SEQUENCE [LARGE SCALE GENOMIC DNA]</scope>
    <source>
        <strain evidence="2 4">J2</strain>
    </source>
</reference>
<evidence type="ECO:0000259" key="1">
    <source>
        <dbReference type="Pfam" id="PF09339"/>
    </source>
</evidence>
<evidence type="ECO:0000313" key="5">
    <source>
        <dbReference type="Proteomes" id="UP000295506"/>
    </source>
</evidence>
<organism evidence="3 5">
    <name type="scientific">Pseudodesulfovibrio indicus</name>
    <dbReference type="NCBI Taxonomy" id="1716143"/>
    <lineage>
        <taxon>Bacteria</taxon>
        <taxon>Pseudomonadati</taxon>
        <taxon>Thermodesulfobacteriota</taxon>
        <taxon>Desulfovibrionia</taxon>
        <taxon>Desulfovibrionales</taxon>
        <taxon>Desulfovibrionaceae</taxon>
    </lineage>
</organism>
<dbReference type="SUPFAM" id="SSF46785">
    <property type="entry name" value="Winged helix' DNA-binding domain"/>
    <property type="match status" value="1"/>
</dbReference>
<dbReference type="InterPro" id="IPR050707">
    <property type="entry name" value="HTH_MetabolicPath_Reg"/>
</dbReference>
<accession>A0A140D8W1</accession>
<evidence type="ECO:0000313" key="4">
    <source>
        <dbReference type="Proteomes" id="UP000055611"/>
    </source>
</evidence>
<dbReference type="Gene3D" id="1.10.10.10">
    <property type="entry name" value="Winged helix-like DNA-binding domain superfamily/Winged helix DNA-binding domain"/>
    <property type="match status" value="1"/>
</dbReference>
<feature type="domain" description="HTH iclR-type" evidence="1">
    <location>
        <begin position="9"/>
        <end position="58"/>
    </location>
</feature>
<dbReference type="Pfam" id="PF09339">
    <property type="entry name" value="HTH_IclR"/>
    <property type="match status" value="1"/>
</dbReference>
<dbReference type="GO" id="GO:0045892">
    <property type="term" value="P:negative regulation of DNA-templated transcription"/>
    <property type="evidence" value="ECO:0007669"/>
    <property type="project" value="TreeGrafter"/>
</dbReference>
<dbReference type="EMBL" id="CP014206">
    <property type="protein sequence ID" value="AMK09628.1"/>
    <property type="molecule type" value="Genomic_DNA"/>
</dbReference>
<dbReference type="OrthoDB" id="8604270at2"/>
<dbReference type="PANTHER" id="PTHR30136:SF35">
    <property type="entry name" value="HTH-TYPE TRANSCRIPTIONAL REGULATOR RV1719"/>
    <property type="match status" value="1"/>
</dbReference>
<dbReference type="GO" id="GO:0003677">
    <property type="term" value="F:DNA binding"/>
    <property type="evidence" value="ECO:0007669"/>
    <property type="project" value="InterPro"/>
</dbReference>
<protein>
    <submittedName>
        <fullName evidence="2">IclR family transcriptional regulator</fullName>
    </submittedName>
    <submittedName>
        <fullName evidence="3">IclR-like helix-turn-helix domain-containing protein</fullName>
    </submittedName>
</protein>
<dbReference type="InterPro" id="IPR036388">
    <property type="entry name" value="WH-like_DNA-bd_sf"/>
</dbReference>
<dbReference type="InterPro" id="IPR036390">
    <property type="entry name" value="WH_DNA-bd_sf"/>
</dbReference>
<dbReference type="KEGG" id="dej:AWY79_00145"/>
<dbReference type="EMBL" id="SOBK01000013">
    <property type="protein sequence ID" value="TDT86424.1"/>
    <property type="molecule type" value="Genomic_DNA"/>
</dbReference>
<dbReference type="InterPro" id="IPR005471">
    <property type="entry name" value="Tscrpt_reg_IclR_N"/>
</dbReference>
<keyword evidence="4" id="KW-1185">Reference proteome</keyword>
<evidence type="ECO:0000313" key="2">
    <source>
        <dbReference type="EMBL" id="AMK09628.1"/>
    </source>
</evidence>
<name>A0A140D8W1_9BACT</name>
<dbReference type="RefSeq" id="WP_066798930.1">
    <property type="nucleotide sequence ID" value="NZ_CP014206.1"/>
</dbReference>
<dbReference type="Proteomes" id="UP000295506">
    <property type="component" value="Unassembled WGS sequence"/>
</dbReference>
<dbReference type="PANTHER" id="PTHR30136">
    <property type="entry name" value="HELIX-TURN-HELIX TRANSCRIPTIONAL REGULATOR, ICLR FAMILY"/>
    <property type="match status" value="1"/>
</dbReference>
<gene>
    <name evidence="2" type="ORF">AWY79_00145</name>
    <name evidence="3" type="ORF">EDC59_113100</name>
</gene>
<sequence>MAKSTSSRRVLRVLALLKGHTLDGLANGEIAQALDETPVNISRALAVLAEEGWVTQLPSGRYAHHISVLQLAQAHANEMDRASSRIREINQRVMAGAHN</sequence>
<dbReference type="Proteomes" id="UP000055611">
    <property type="component" value="Chromosome"/>
</dbReference>
<dbReference type="GO" id="GO:0003700">
    <property type="term" value="F:DNA-binding transcription factor activity"/>
    <property type="evidence" value="ECO:0007669"/>
    <property type="project" value="TreeGrafter"/>
</dbReference>
<dbReference type="AlphaFoldDB" id="A0A140D8W1"/>
<evidence type="ECO:0000313" key="3">
    <source>
        <dbReference type="EMBL" id="TDT86424.1"/>
    </source>
</evidence>